<gene>
    <name evidence="1" type="ORF">EPA86_13820</name>
</gene>
<dbReference type="RefSeq" id="WP_140604592.1">
    <property type="nucleotide sequence ID" value="NZ_SAWY01000036.1"/>
</dbReference>
<dbReference type="OrthoDB" id="6862889at2"/>
<dbReference type="Proteomes" id="UP000315303">
    <property type="component" value="Unassembled WGS sequence"/>
</dbReference>
<dbReference type="AlphaFoldDB" id="A0A502KYI7"/>
<organism evidence="1 2">
    <name type="scientific">Litorilituus lipolyticus</name>
    <dbReference type="NCBI Taxonomy" id="2491017"/>
    <lineage>
        <taxon>Bacteria</taxon>
        <taxon>Pseudomonadati</taxon>
        <taxon>Pseudomonadota</taxon>
        <taxon>Gammaproteobacteria</taxon>
        <taxon>Alteromonadales</taxon>
        <taxon>Colwelliaceae</taxon>
        <taxon>Litorilituus</taxon>
    </lineage>
</organism>
<name>A0A502KYI7_9GAMM</name>
<comment type="caution">
    <text evidence="1">The sequence shown here is derived from an EMBL/GenBank/DDBJ whole genome shotgun (WGS) entry which is preliminary data.</text>
</comment>
<proteinExistence type="predicted"/>
<accession>A0A502KYI7</accession>
<evidence type="ECO:0000313" key="1">
    <source>
        <dbReference type="EMBL" id="TPH13267.1"/>
    </source>
</evidence>
<keyword evidence="2" id="KW-1185">Reference proteome</keyword>
<dbReference type="EMBL" id="SAWY01000036">
    <property type="protein sequence ID" value="TPH13267.1"/>
    <property type="molecule type" value="Genomic_DNA"/>
</dbReference>
<protein>
    <submittedName>
        <fullName evidence="1">Uncharacterized protein</fullName>
    </submittedName>
</protein>
<reference evidence="1 2" key="1">
    <citation type="submission" date="2019-01" db="EMBL/GenBank/DDBJ databases">
        <title>Litorilituus lipolytica sp. nov., isolated from intertidal sand of the Yellow Sea in China.</title>
        <authorList>
            <person name="Liu A."/>
        </authorList>
    </citation>
    <scope>NUCLEOTIDE SEQUENCE [LARGE SCALE GENOMIC DNA]</scope>
    <source>
        <strain evidence="1 2">RZ04</strain>
    </source>
</reference>
<evidence type="ECO:0000313" key="2">
    <source>
        <dbReference type="Proteomes" id="UP000315303"/>
    </source>
</evidence>
<sequence length="192" mass="22214">MTSKIYRSLSKTSYSAELKRHKTTKRAPSNVPYVVDNIWEWLRPDNMPTRRLTVCASPFKELALKYATSNDLLCSVRFAGKTNVVQITNYQDAKLHPDVKKLPRLITKYLGQHWLDSDLANKQNHGQLFIPLLSKEEVANILSTPELLDLKEQLIQTSTFWQDVNHVNDDYQLTDGELFFYADDGYFLDISE</sequence>